<name>A0AAV1DYM7_OLDCO</name>
<accession>A0AAV1DYM7</accession>
<dbReference type="EMBL" id="OX459124">
    <property type="protein sequence ID" value="CAI9112789.1"/>
    <property type="molecule type" value="Genomic_DNA"/>
</dbReference>
<proteinExistence type="predicted"/>
<organism evidence="2 3">
    <name type="scientific">Oldenlandia corymbosa var. corymbosa</name>
    <dbReference type="NCBI Taxonomy" id="529605"/>
    <lineage>
        <taxon>Eukaryota</taxon>
        <taxon>Viridiplantae</taxon>
        <taxon>Streptophyta</taxon>
        <taxon>Embryophyta</taxon>
        <taxon>Tracheophyta</taxon>
        <taxon>Spermatophyta</taxon>
        <taxon>Magnoliopsida</taxon>
        <taxon>eudicotyledons</taxon>
        <taxon>Gunneridae</taxon>
        <taxon>Pentapetalae</taxon>
        <taxon>asterids</taxon>
        <taxon>lamiids</taxon>
        <taxon>Gentianales</taxon>
        <taxon>Rubiaceae</taxon>
        <taxon>Rubioideae</taxon>
        <taxon>Spermacoceae</taxon>
        <taxon>Hedyotis-Oldenlandia complex</taxon>
        <taxon>Oldenlandia</taxon>
    </lineage>
</organism>
<feature type="region of interest" description="Disordered" evidence="1">
    <location>
        <begin position="310"/>
        <end position="343"/>
    </location>
</feature>
<sequence length="695" mass="78896">MNMNMKLLAMRGYKYVESKAEYFDDVNYELLTVEALYKLIDKTGYCRSHKLFYLVPDDVGTPKFKRIEDDEDIGRLIEMKTPHGLVEVFRIASTEFNPFMKSVRVDNEMDSNEDEDSEDEDYVDTEFEMSEDDEDFRKYVDERLESTTWCSYRSESEFVRHEDVGVGTGSGENESDDDCGSCDDLHSIAGSDEDNDSECHEQKNLVFDPEKDMGNPKFQLHQQFATKWILLAALRQHRIKERRKINFQKNDKKFVRGCRENCNWERNKKKRDWIKKNFVVIGPKIFERLETYKDKAIGFSCEYAGNGKYEAPVDPPQPKKKGRPPKAKITANNAEPRVGQKRRRGFTPMFEISDVFPSLMMTVLLLQLQEIRDAEANMAAGRPHDEIPPLCECCDQYGHTADTCEVMDFCNWMQDNNMDTERGGAGQTIGPENSEPTNDTTADDVILLDEFDANTPHCSWHDAFGHHTDHCPQNFVKCDYCPQYGHTKVDCPEFESKSAAIEGLGGSVCTNLDGDFHAAIHGIINKLRRPQNDPIVEDTPNVDNLQHTFEVSQGVKSSERFASVMKLGRMKHATGAGDLGHHQTGQTAAVTAQVIFSSEEPGVSNAMKKEKKANKNVCAPIKRRCSARLKATHALKQKNDGLGETAAEPVVLDVECPKQTKKPKSTKASILRNCRMEMVVKYGFYFGHVACHNQV</sequence>
<reference evidence="2" key="1">
    <citation type="submission" date="2023-03" db="EMBL/GenBank/DDBJ databases">
        <authorList>
            <person name="Julca I."/>
        </authorList>
    </citation>
    <scope>NUCLEOTIDE SEQUENCE</scope>
</reference>
<evidence type="ECO:0000256" key="1">
    <source>
        <dbReference type="SAM" id="MobiDB-lite"/>
    </source>
</evidence>
<evidence type="ECO:0000313" key="2">
    <source>
        <dbReference type="EMBL" id="CAI9112789.1"/>
    </source>
</evidence>
<gene>
    <name evidence="2" type="ORF">OLC1_LOCUS19912</name>
</gene>
<dbReference type="Proteomes" id="UP001161247">
    <property type="component" value="Chromosome 7"/>
</dbReference>
<keyword evidence="3" id="KW-1185">Reference proteome</keyword>
<protein>
    <submittedName>
        <fullName evidence="2">OLC1v1013282C1</fullName>
    </submittedName>
</protein>
<evidence type="ECO:0000313" key="3">
    <source>
        <dbReference type="Proteomes" id="UP001161247"/>
    </source>
</evidence>
<dbReference type="AlphaFoldDB" id="A0AAV1DYM7"/>